<reference evidence="2 3" key="1">
    <citation type="journal article" date="2013" name="Curr. Biol.">
        <title>Shared signatures of parasitism and phylogenomics unite Cryptomycota and microsporidia.</title>
        <authorList>
            <person name="James T.Y."/>
            <person name="Pelin A."/>
            <person name="Bonen L."/>
            <person name="Ahrendt S."/>
            <person name="Sain D."/>
            <person name="Corradi N."/>
            <person name="Stajich J.E."/>
        </authorList>
    </citation>
    <scope>NUCLEOTIDE SEQUENCE [LARGE SCALE GENOMIC DNA]</scope>
    <source>
        <strain evidence="2 3">CSF55</strain>
    </source>
</reference>
<proteinExistence type="predicted"/>
<protein>
    <submittedName>
        <fullName evidence="2">Uncharacterized protein</fullName>
    </submittedName>
</protein>
<organism evidence="2 3">
    <name type="scientific">Rozella allomycis (strain CSF55)</name>
    <dbReference type="NCBI Taxonomy" id="988480"/>
    <lineage>
        <taxon>Eukaryota</taxon>
        <taxon>Fungi</taxon>
        <taxon>Fungi incertae sedis</taxon>
        <taxon>Cryptomycota</taxon>
        <taxon>Cryptomycota incertae sedis</taxon>
        <taxon>Rozella</taxon>
    </lineage>
</organism>
<dbReference type="EMBL" id="KE561104">
    <property type="protein sequence ID" value="EPZ32855.1"/>
    <property type="molecule type" value="Genomic_DNA"/>
</dbReference>
<evidence type="ECO:0000313" key="2">
    <source>
        <dbReference type="EMBL" id="EPZ32855.1"/>
    </source>
</evidence>
<dbReference type="AlphaFoldDB" id="A0A075ARQ0"/>
<accession>A0A075ARQ0</accession>
<keyword evidence="3" id="KW-1185">Reference proteome</keyword>
<dbReference type="HOGENOM" id="CLU_1836275_0_0_1"/>
<sequence length="140" mass="15929">MLIPESDDNEPPDDSIEGIRKQRYKDAYEFLNNISISVDIQLVPQTPILNRQRTVSKLEVENKNIPTSYEMKKEAVEFLSSLETDNRPDNPQDNITIQRKYSIDSSKFISTSSASDRRSTVSLEEENKLAAAKADISHKP</sequence>
<name>A0A075ARQ0_ROZAC</name>
<evidence type="ECO:0000313" key="3">
    <source>
        <dbReference type="Proteomes" id="UP000030755"/>
    </source>
</evidence>
<dbReference type="Proteomes" id="UP000030755">
    <property type="component" value="Unassembled WGS sequence"/>
</dbReference>
<feature type="region of interest" description="Disordered" evidence="1">
    <location>
        <begin position="108"/>
        <end position="140"/>
    </location>
</feature>
<evidence type="ECO:0000256" key="1">
    <source>
        <dbReference type="SAM" id="MobiDB-lite"/>
    </source>
</evidence>
<gene>
    <name evidence="2" type="ORF">O9G_004298</name>
</gene>